<evidence type="ECO:0000256" key="1">
    <source>
        <dbReference type="SAM" id="Phobius"/>
    </source>
</evidence>
<dbReference type="Pfam" id="PF01757">
    <property type="entry name" value="Acyl_transf_3"/>
    <property type="match status" value="1"/>
</dbReference>
<accession>A0A412GZ64</accession>
<name>A0A412GZ64_9BACT</name>
<feature type="transmembrane region" description="Helical" evidence="1">
    <location>
        <begin position="182"/>
        <end position="200"/>
    </location>
</feature>
<feature type="transmembrane region" description="Helical" evidence="1">
    <location>
        <begin position="152"/>
        <end position="170"/>
    </location>
</feature>
<feature type="transmembrane region" description="Helical" evidence="1">
    <location>
        <begin position="289"/>
        <end position="310"/>
    </location>
</feature>
<dbReference type="EMBL" id="QRUU01000002">
    <property type="protein sequence ID" value="RGS00242.1"/>
    <property type="molecule type" value="Genomic_DNA"/>
</dbReference>
<feature type="transmembrane region" description="Helical" evidence="1">
    <location>
        <begin position="125"/>
        <end position="143"/>
    </location>
</feature>
<dbReference type="AlphaFoldDB" id="A0A412GZ64"/>
<feature type="transmembrane region" description="Helical" evidence="1">
    <location>
        <begin position="9"/>
        <end position="26"/>
    </location>
</feature>
<keyword evidence="1" id="KW-0472">Membrane</keyword>
<feature type="transmembrane region" description="Helical" evidence="1">
    <location>
        <begin position="232"/>
        <end position="253"/>
    </location>
</feature>
<evidence type="ECO:0000313" key="3">
    <source>
        <dbReference type="EMBL" id="RGS00242.1"/>
    </source>
</evidence>
<evidence type="ECO:0000313" key="4">
    <source>
        <dbReference type="Proteomes" id="UP000285864"/>
    </source>
</evidence>
<reference evidence="3 4" key="1">
    <citation type="submission" date="2018-08" db="EMBL/GenBank/DDBJ databases">
        <title>A genome reference for cultivated species of the human gut microbiota.</title>
        <authorList>
            <person name="Zou Y."/>
            <person name="Xue W."/>
            <person name="Luo G."/>
        </authorList>
    </citation>
    <scope>NUCLEOTIDE SEQUENCE [LARGE SCALE GENOMIC DNA]</scope>
    <source>
        <strain evidence="3 4">AF24-2</strain>
    </source>
</reference>
<feature type="domain" description="Acyltransferase 3" evidence="2">
    <location>
        <begin position="10"/>
        <end position="310"/>
    </location>
</feature>
<dbReference type="InterPro" id="IPR002656">
    <property type="entry name" value="Acyl_transf_3_dom"/>
</dbReference>
<feature type="transmembrane region" description="Helical" evidence="1">
    <location>
        <begin position="260"/>
        <end position="283"/>
    </location>
</feature>
<gene>
    <name evidence="3" type="ORF">DWY20_00995</name>
</gene>
<dbReference type="Proteomes" id="UP000285864">
    <property type="component" value="Unassembled WGS sequence"/>
</dbReference>
<dbReference type="GO" id="GO:0016747">
    <property type="term" value="F:acyltransferase activity, transferring groups other than amino-acyl groups"/>
    <property type="evidence" value="ECO:0007669"/>
    <property type="project" value="InterPro"/>
</dbReference>
<keyword evidence="1" id="KW-1133">Transmembrane helix</keyword>
<comment type="caution">
    <text evidence="3">The sequence shown here is derived from an EMBL/GenBank/DDBJ whole genome shotgun (WGS) entry which is preliminary data.</text>
</comment>
<keyword evidence="4" id="KW-1185">Reference proteome</keyword>
<proteinExistence type="predicted"/>
<dbReference type="RefSeq" id="WP_118482748.1">
    <property type="nucleotide sequence ID" value="NZ_QRUU01000002.1"/>
</dbReference>
<protein>
    <recommendedName>
        <fullName evidence="2">Acyltransferase 3 domain-containing protein</fullName>
    </recommendedName>
</protein>
<keyword evidence="1" id="KW-0812">Transmembrane</keyword>
<sequence length="319" mass="37313">MNINREQTTIIKGIAITMMILFHLFGCNDSYEQSHLYTSYSHIPHLFSLFCGNTVAAFVLITGYATSLKKNYDNLNIKQIFKKTFKLYITTWMIDIIFIPIILLSDQATFSLNVLLKTILCLPGSYNSMYWYIPAYMILLLLYKPIIKLNNYYWFPIILLTLIVNVYNPLKEIGLLNFYLKNILNLLPFLKIGTIIHYISDRYLHLTKLNILLAISLPPIIGMFLLSYKIDIIYSVFCLIALPSFLIGVININSSMIKKIFILLGNQSMIIWLSHGFLFYYYYKFFYAPKFWLLIFISFLFSSYLVSIVLQKIVKIIIK</sequence>
<feature type="transmembrane region" description="Helical" evidence="1">
    <location>
        <begin position="46"/>
        <end position="66"/>
    </location>
</feature>
<feature type="transmembrane region" description="Helical" evidence="1">
    <location>
        <begin position="209"/>
        <end position="226"/>
    </location>
</feature>
<organism evidence="3 4">
    <name type="scientific">Phocaeicola coprocola</name>
    <dbReference type="NCBI Taxonomy" id="310298"/>
    <lineage>
        <taxon>Bacteria</taxon>
        <taxon>Pseudomonadati</taxon>
        <taxon>Bacteroidota</taxon>
        <taxon>Bacteroidia</taxon>
        <taxon>Bacteroidales</taxon>
        <taxon>Bacteroidaceae</taxon>
        <taxon>Phocaeicola</taxon>
    </lineage>
</organism>
<evidence type="ECO:0000259" key="2">
    <source>
        <dbReference type="Pfam" id="PF01757"/>
    </source>
</evidence>
<feature type="transmembrane region" description="Helical" evidence="1">
    <location>
        <begin position="87"/>
        <end position="105"/>
    </location>
</feature>